<feature type="transmembrane region" description="Helical" evidence="1">
    <location>
        <begin position="50"/>
        <end position="74"/>
    </location>
</feature>
<evidence type="ECO:0000313" key="3">
    <source>
        <dbReference type="EMBL" id="MFC4604601.1"/>
    </source>
</evidence>
<gene>
    <name evidence="3" type="ORF">ACFO6S_12970</name>
</gene>
<dbReference type="InterPro" id="IPR012429">
    <property type="entry name" value="HGSNAT_cat"/>
</dbReference>
<comment type="caution">
    <text evidence="3">The sequence shown here is derived from an EMBL/GenBank/DDBJ whole genome shotgun (WGS) entry which is preliminary data.</text>
</comment>
<evidence type="ECO:0000259" key="2">
    <source>
        <dbReference type="Pfam" id="PF07786"/>
    </source>
</evidence>
<dbReference type="RefSeq" id="WP_378417525.1">
    <property type="nucleotide sequence ID" value="NZ_JBHSFO010000005.1"/>
</dbReference>
<dbReference type="Pfam" id="PF07786">
    <property type="entry name" value="HGSNAT_cat"/>
    <property type="match status" value="1"/>
</dbReference>
<feature type="domain" description="Heparan-alpha-glucosaminide N-acetyltransferase catalytic" evidence="2">
    <location>
        <begin position="18"/>
        <end position="214"/>
    </location>
</feature>
<keyword evidence="1" id="KW-1133">Transmembrane helix</keyword>
<keyword evidence="4" id="KW-1185">Reference proteome</keyword>
<feature type="transmembrane region" description="Helical" evidence="1">
    <location>
        <begin position="114"/>
        <end position="133"/>
    </location>
</feature>
<feature type="transmembrane region" description="Helical" evidence="1">
    <location>
        <begin position="140"/>
        <end position="162"/>
    </location>
</feature>
<feature type="transmembrane region" description="Helical" evidence="1">
    <location>
        <begin position="86"/>
        <end position="108"/>
    </location>
</feature>
<feature type="transmembrane region" description="Helical" evidence="1">
    <location>
        <begin position="357"/>
        <end position="375"/>
    </location>
</feature>
<feature type="transmembrane region" description="Helical" evidence="1">
    <location>
        <begin position="323"/>
        <end position="345"/>
    </location>
</feature>
<protein>
    <submittedName>
        <fullName evidence="3">Heparan-alpha-glucosaminide N-acetyltransferase domain-containing protein</fullName>
    </submittedName>
</protein>
<keyword evidence="1" id="KW-0472">Membrane</keyword>
<dbReference type="EMBL" id="JBHSFO010000005">
    <property type="protein sequence ID" value="MFC4604601.1"/>
    <property type="molecule type" value="Genomic_DNA"/>
</dbReference>
<feature type="transmembrane region" description="Helical" evidence="1">
    <location>
        <begin position="182"/>
        <end position="207"/>
    </location>
</feature>
<dbReference type="Proteomes" id="UP001595914">
    <property type="component" value="Unassembled WGS sequence"/>
</dbReference>
<organism evidence="3 4">
    <name type="scientific">Rhodococcus kronopolitis</name>
    <dbReference type="NCBI Taxonomy" id="1460226"/>
    <lineage>
        <taxon>Bacteria</taxon>
        <taxon>Bacillati</taxon>
        <taxon>Actinomycetota</taxon>
        <taxon>Actinomycetes</taxon>
        <taxon>Mycobacteriales</taxon>
        <taxon>Nocardiaceae</taxon>
        <taxon>Rhodococcus</taxon>
    </lineage>
</organism>
<evidence type="ECO:0000313" key="4">
    <source>
        <dbReference type="Proteomes" id="UP001595914"/>
    </source>
</evidence>
<proteinExistence type="predicted"/>
<sequence length="410" mass="43473">MSTTATPVTAPPTRKASRLAGIDATRGLAILGMMAVHSLNEYDDAGDPTWMYSLSAGRAAAIFAVLAGVSIAFISKRRRQHRGPEATGISASLAARAVVIGLIGLFLGYTEIEFGVVILTYYAVMFLLAIPLIYLSTRTLVVLTVAAGLLLPAASQLLRPVLPEFLDGQLSFSHLVHDPLGVLATLVFTGEFPALVWMTYVGAGLVVGRLTLSSLRVAASLFGTGLALMLGSAVVSWALLNPFGGLDRIDATTDDAVITELLLFGGDGTVPTTTWWWLGVNGPHTGTPFDLMATIGSSLAVLGVALLLGHVTQRYLAIAVRVLFVPLTAIGSMSLTAYVGHIAFINSDFDVYGPWSGYLRQVVVMILLAIVWRATAGRGPLEGLVTAVTTRAQRRARDWARHRTATSLDA</sequence>
<feature type="transmembrane region" description="Helical" evidence="1">
    <location>
        <begin position="291"/>
        <end position="311"/>
    </location>
</feature>
<accession>A0ABV9FRD5</accession>
<name>A0ABV9FRD5_9NOCA</name>
<keyword evidence="1" id="KW-0812">Transmembrane</keyword>
<evidence type="ECO:0000256" key="1">
    <source>
        <dbReference type="SAM" id="Phobius"/>
    </source>
</evidence>
<feature type="transmembrane region" description="Helical" evidence="1">
    <location>
        <begin position="219"/>
        <end position="240"/>
    </location>
</feature>
<reference evidence="4" key="1">
    <citation type="journal article" date="2019" name="Int. J. Syst. Evol. Microbiol.">
        <title>The Global Catalogue of Microorganisms (GCM) 10K type strain sequencing project: providing services to taxonomists for standard genome sequencing and annotation.</title>
        <authorList>
            <consortium name="The Broad Institute Genomics Platform"/>
            <consortium name="The Broad Institute Genome Sequencing Center for Infectious Disease"/>
            <person name="Wu L."/>
            <person name="Ma J."/>
        </authorList>
    </citation>
    <scope>NUCLEOTIDE SEQUENCE [LARGE SCALE GENOMIC DNA]</scope>
    <source>
        <strain evidence="4">CCUG 54520</strain>
    </source>
</reference>